<dbReference type="InterPro" id="IPR007523">
    <property type="entry name" value="NDUFAF3/AAMDC"/>
</dbReference>
<dbReference type="EMBL" id="BAUL01000055">
    <property type="protein sequence ID" value="GAD93362.1"/>
    <property type="molecule type" value="Genomic_DNA"/>
</dbReference>
<organism evidence="2 3">
    <name type="scientific">Byssochlamys spectabilis (strain No. 5 / NBRC 109023)</name>
    <name type="common">Paecilomyces variotii</name>
    <dbReference type="NCBI Taxonomy" id="1356009"/>
    <lineage>
        <taxon>Eukaryota</taxon>
        <taxon>Fungi</taxon>
        <taxon>Dikarya</taxon>
        <taxon>Ascomycota</taxon>
        <taxon>Pezizomycotina</taxon>
        <taxon>Eurotiomycetes</taxon>
        <taxon>Eurotiomycetidae</taxon>
        <taxon>Eurotiales</taxon>
        <taxon>Thermoascaceae</taxon>
        <taxon>Paecilomyces</taxon>
    </lineage>
</organism>
<dbReference type="Proteomes" id="UP000018001">
    <property type="component" value="Unassembled WGS sequence"/>
</dbReference>
<dbReference type="Gene3D" id="3.40.1230.10">
    <property type="entry name" value="MTH938-like"/>
    <property type="match status" value="1"/>
</dbReference>
<dbReference type="SUPFAM" id="SSF64076">
    <property type="entry name" value="MTH938-like"/>
    <property type="match status" value="1"/>
</dbReference>
<dbReference type="InterPro" id="IPR036748">
    <property type="entry name" value="MTH938-like_sf"/>
</dbReference>
<evidence type="ECO:0000313" key="3">
    <source>
        <dbReference type="Proteomes" id="UP000018001"/>
    </source>
</evidence>
<dbReference type="PANTHER" id="PTHR21192:SF2">
    <property type="entry name" value="NADH DEHYDROGENASE [UBIQUINONE] 1 ALPHA SUBCOMPLEX ASSEMBLY FACTOR 3"/>
    <property type="match status" value="1"/>
</dbReference>
<protein>
    <recommendedName>
        <fullName evidence="4">NADH dehydrogenase [ubiquinone] 1 alpha subcomplex assembly factor 3</fullName>
    </recommendedName>
</protein>
<dbReference type="Pfam" id="PF04430">
    <property type="entry name" value="DUF498"/>
    <property type="match status" value="1"/>
</dbReference>
<keyword evidence="3" id="KW-1185">Reference proteome</keyword>
<dbReference type="GO" id="GO:0005743">
    <property type="term" value="C:mitochondrial inner membrane"/>
    <property type="evidence" value="ECO:0007669"/>
    <property type="project" value="TreeGrafter"/>
</dbReference>
<dbReference type="InParanoid" id="V5FXM6"/>
<dbReference type="OrthoDB" id="20681at2759"/>
<sequence length="271" mass="29559">MQPPSPQLLRALRASISTGAVTCSRTAAHAPLRTSVASPLNPRYQSLGASIARRYGSNTARRPSRIVARAQPSKPQNRDRGPPSNEETQTDFGALNVFGNIPAPSTAIDACLDDGFHLDNGVKITGGDGVLLVGGEAFSWRPWEGYDAGDDKKGLMLNPKGQFEVPEEAWGLFSLVWPRPGMFGLWYSLLLMVFCFRYLRLYHFVADLLILGVGGQMAPLSPETRKHINSLGIRVEVQDTRNAAAQFNLLATERGVTEVAAAMIPIGWRSR</sequence>
<comment type="caution">
    <text evidence="2">The sequence shown here is derived from an EMBL/GenBank/DDBJ whole genome shotgun (WGS) entry which is preliminary data.</text>
</comment>
<gene>
    <name evidence="2" type="ORF">PVAR5_1972</name>
</gene>
<dbReference type="AlphaFoldDB" id="V5FXM6"/>
<evidence type="ECO:0000256" key="1">
    <source>
        <dbReference type="SAM" id="MobiDB-lite"/>
    </source>
</evidence>
<dbReference type="GO" id="GO:0032981">
    <property type="term" value="P:mitochondrial respiratory chain complex I assembly"/>
    <property type="evidence" value="ECO:0007669"/>
    <property type="project" value="TreeGrafter"/>
</dbReference>
<feature type="region of interest" description="Disordered" evidence="1">
    <location>
        <begin position="54"/>
        <end position="90"/>
    </location>
</feature>
<dbReference type="PANTHER" id="PTHR21192">
    <property type="entry name" value="NUCLEAR PROTEIN E3-3"/>
    <property type="match status" value="1"/>
</dbReference>
<accession>V5FXM6</accession>
<proteinExistence type="predicted"/>
<name>V5FXM6_BYSSN</name>
<dbReference type="HOGENOM" id="CLU_074390_0_1_1"/>
<reference evidence="3" key="1">
    <citation type="journal article" date="2014" name="Genome Announc.">
        <title>Draft genome sequence of the formaldehyde-resistant fungus Byssochlamys spectabilis No. 5 (anamorph Paecilomyces variotii No. 5) (NBRC109023).</title>
        <authorList>
            <person name="Oka T."/>
            <person name="Ekino K."/>
            <person name="Fukuda K."/>
            <person name="Nomura Y."/>
        </authorList>
    </citation>
    <scope>NUCLEOTIDE SEQUENCE [LARGE SCALE GENOMIC DNA]</scope>
    <source>
        <strain evidence="3">No. 5 / NBRC 109023</strain>
    </source>
</reference>
<evidence type="ECO:0008006" key="4">
    <source>
        <dbReference type="Google" id="ProtNLM"/>
    </source>
</evidence>
<dbReference type="eggNOG" id="KOG3363">
    <property type="taxonomic scope" value="Eukaryota"/>
</dbReference>
<evidence type="ECO:0000313" key="2">
    <source>
        <dbReference type="EMBL" id="GAD93362.1"/>
    </source>
</evidence>